<dbReference type="EMBL" id="ML978071">
    <property type="protein sequence ID" value="KAF2013548.1"/>
    <property type="molecule type" value="Genomic_DNA"/>
</dbReference>
<dbReference type="RefSeq" id="XP_033381887.1">
    <property type="nucleotide sequence ID" value="XM_033533280.1"/>
</dbReference>
<feature type="compositionally biased region" description="Pro residues" evidence="1">
    <location>
        <begin position="18"/>
        <end position="27"/>
    </location>
</feature>
<feature type="compositionally biased region" description="Basic and acidic residues" evidence="1">
    <location>
        <begin position="165"/>
        <end position="175"/>
    </location>
</feature>
<evidence type="ECO:0000313" key="2">
    <source>
        <dbReference type="EMBL" id="KAF2013548.1"/>
    </source>
</evidence>
<feature type="region of interest" description="Disordered" evidence="1">
    <location>
        <begin position="1"/>
        <end position="49"/>
    </location>
</feature>
<feature type="region of interest" description="Disordered" evidence="1">
    <location>
        <begin position="149"/>
        <end position="175"/>
    </location>
</feature>
<proteinExistence type="predicted"/>
<evidence type="ECO:0000313" key="3">
    <source>
        <dbReference type="Proteomes" id="UP000799778"/>
    </source>
</evidence>
<protein>
    <submittedName>
        <fullName evidence="2">Uncharacterized protein</fullName>
    </submittedName>
</protein>
<reference evidence="2" key="1">
    <citation type="journal article" date="2020" name="Stud. Mycol.">
        <title>101 Dothideomycetes genomes: a test case for predicting lifestyles and emergence of pathogens.</title>
        <authorList>
            <person name="Haridas S."/>
            <person name="Albert R."/>
            <person name="Binder M."/>
            <person name="Bloem J."/>
            <person name="Labutti K."/>
            <person name="Salamov A."/>
            <person name="Andreopoulos B."/>
            <person name="Baker S."/>
            <person name="Barry K."/>
            <person name="Bills G."/>
            <person name="Bluhm B."/>
            <person name="Cannon C."/>
            <person name="Castanera R."/>
            <person name="Culley D."/>
            <person name="Daum C."/>
            <person name="Ezra D."/>
            <person name="Gonzalez J."/>
            <person name="Henrissat B."/>
            <person name="Kuo A."/>
            <person name="Liang C."/>
            <person name="Lipzen A."/>
            <person name="Lutzoni F."/>
            <person name="Magnuson J."/>
            <person name="Mondo S."/>
            <person name="Nolan M."/>
            <person name="Ohm R."/>
            <person name="Pangilinan J."/>
            <person name="Park H.-J."/>
            <person name="Ramirez L."/>
            <person name="Alfaro M."/>
            <person name="Sun H."/>
            <person name="Tritt A."/>
            <person name="Yoshinaga Y."/>
            <person name="Zwiers L.-H."/>
            <person name="Turgeon B."/>
            <person name="Goodwin S."/>
            <person name="Spatafora J."/>
            <person name="Crous P."/>
            <person name="Grigoriev I."/>
        </authorList>
    </citation>
    <scope>NUCLEOTIDE SEQUENCE</scope>
    <source>
        <strain evidence="2">CBS 175.79</strain>
    </source>
</reference>
<dbReference type="AlphaFoldDB" id="A0A6A5XJU0"/>
<dbReference type="OrthoDB" id="4771937at2759"/>
<accession>A0A6A5XJU0</accession>
<keyword evidence="3" id="KW-1185">Reference proteome</keyword>
<name>A0A6A5XJU0_9PLEO</name>
<sequence length="175" mass="19853">MSTTASTTTNKKKKPSIKPLPPSPPSPSSSRPSSPTTAIPHRPTTSATENLLTSNRRTASANYIAAQRAEQAYKAKKRSAGAQVQRVEAKEHFRRAGWHLREGGRCLWGCVRAGPWVVRGWIGGWRERGERRRVERDLERKRRLEERLRGREKKVEEDGEGGDEEEKKEGEEKKE</sequence>
<dbReference type="Proteomes" id="UP000799778">
    <property type="component" value="Unassembled WGS sequence"/>
</dbReference>
<feature type="compositionally biased region" description="Low complexity" evidence="1">
    <location>
        <begin position="28"/>
        <end position="40"/>
    </location>
</feature>
<evidence type="ECO:0000256" key="1">
    <source>
        <dbReference type="SAM" id="MobiDB-lite"/>
    </source>
</evidence>
<dbReference type="GeneID" id="54290677"/>
<organism evidence="2 3">
    <name type="scientific">Aaosphaeria arxii CBS 175.79</name>
    <dbReference type="NCBI Taxonomy" id="1450172"/>
    <lineage>
        <taxon>Eukaryota</taxon>
        <taxon>Fungi</taxon>
        <taxon>Dikarya</taxon>
        <taxon>Ascomycota</taxon>
        <taxon>Pezizomycotina</taxon>
        <taxon>Dothideomycetes</taxon>
        <taxon>Pleosporomycetidae</taxon>
        <taxon>Pleosporales</taxon>
        <taxon>Pleosporales incertae sedis</taxon>
        <taxon>Aaosphaeria</taxon>
    </lineage>
</organism>
<gene>
    <name evidence="2" type="ORF">BU24DRAFT_483315</name>
</gene>